<dbReference type="GO" id="GO:0032259">
    <property type="term" value="P:methylation"/>
    <property type="evidence" value="ECO:0007669"/>
    <property type="project" value="UniProtKB-KW"/>
</dbReference>
<dbReference type="Proteomes" id="UP000188318">
    <property type="component" value="Unassembled WGS sequence"/>
</dbReference>
<dbReference type="EMBL" id="KV907496">
    <property type="protein sequence ID" value="OOF98336.1"/>
    <property type="molecule type" value="Genomic_DNA"/>
</dbReference>
<dbReference type="Gene3D" id="1.10.10.10">
    <property type="entry name" value="Winged helix-like DNA-binding domain superfamily/Winged helix DNA-binding domain"/>
    <property type="match status" value="1"/>
</dbReference>
<dbReference type="Gene3D" id="3.40.50.150">
    <property type="entry name" value="Vaccinia Virus protein VP39"/>
    <property type="match status" value="1"/>
</dbReference>
<keyword evidence="6" id="KW-1185">Reference proteome</keyword>
<organism evidence="5 6">
    <name type="scientific">Aspergillus carbonarius (strain ITEM 5010)</name>
    <dbReference type="NCBI Taxonomy" id="602072"/>
    <lineage>
        <taxon>Eukaryota</taxon>
        <taxon>Fungi</taxon>
        <taxon>Dikarya</taxon>
        <taxon>Ascomycota</taxon>
        <taxon>Pezizomycotina</taxon>
        <taxon>Eurotiomycetes</taxon>
        <taxon>Eurotiomycetidae</taxon>
        <taxon>Eurotiales</taxon>
        <taxon>Aspergillaceae</taxon>
        <taxon>Aspergillus</taxon>
        <taxon>Aspergillus subgen. Circumdati</taxon>
    </lineage>
</organism>
<dbReference type="AlphaFoldDB" id="A0A1R3RV00"/>
<dbReference type="GO" id="GO:0044550">
    <property type="term" value="P:secondary metabolite biosynthetic process"/>
    <property type="evidence" value="ECO:0007669"/>
    <property type="project" value="UniProtKB-ARBA"/>
</dbReference>
<dbReference type="VEuPathDB" id="FungiDB:ASPCADRAFT_205579"/>
<dbReference type="Pfam" id="PF00891">
    <property type="entry name" value="Methyltransf_2"/>
    <property type="match status" value="1"/>
</dbReference>
<evidence type="ECO:0000256" key="2">
    <source>
        <dbReference type="ARBA" id="ARBA00022679"/>
    </source>
</evidence>
<gene>
    <name evidence="5" type="ORF">ASPCADRAFT_205579</name>
</gene>
<dbReference type="PROSITE" id="PS51683">
    <property type="entry name" value="SAM_OMT_II"/>
    <property type="match status" value="1"/>
</dbReference>
<evidence type="ECO:0000256" key="3">
    <source>
        <dbReference type="ARBA" id="ARBA00022691"/>
    </source>
</evidence>
<evidence type="ECO:0000313" key="5">
    <source>
        <dbReference type="EMBL" id="OOF98336.1"/>
    </source>
</evidence>
<dbReference type="InterPro" id="IPR036388">
    <property type="entry name" value="WH-like_DNA-bd_sf"/>
</dbReference>
<dbReference type="OMA" id="RHIFHAF"/>
<dbReference type="InterPro" id="IPR036390">
    <property type="entry name" value="WH_DNA-bd_sf"/>
</dbReference>
<keyword evidence="2" id="KW-0808">Transferase</keyword>
<reference evidence="6" key="1">
    <citation type="journal article" date="2017" name="Genome Biol.">
        <title>Comparative genomics reveals high biological diversity and specific adaptations in the industrially and medically important fungal genus Aspergillus.</title>
        <authorList>
            <person name="de Vries R.P."/>
            <person name="Riley R."/>
            <person name="Wiebenga A."/>
            <person name="Aguilar-Osorio G."/>
            <person name="Amillis S."/>
            <person name="Uchima C.A."/>
            <person name="Anderluh G."/>
            <person name="Asadollahi M."/>
            <person name="Askin M."/>
            <person name="Barry K."/>
            <person name="Battaglia E."/>
            <person name="Bayram O."/>
            <person name="Benocci T."/>
            <person name="Braus-Stromeyer S.A."/>
            <person name="Caldana C."/>
            <person name="Canovas D."/>
            <person name="Cerqueira G.C."/>
            <person name="Chen F."/>
            <person name="Chen W."/>
            <person name="Choi C."/>
            <person name="Clum A."/>
            <person name="Dos Santos R.A."/>
            <person name="Damasio A.R."/>
            <person name="Diallinas G."/>
            <person name="Emri T."/>
            <person name="Fekete E."/>
            <person name="Flipphi M."/>
            <person name="Freyberg S."/>
            <person name="Gallo A."/>
            <person name="Gournas C."/>
            <person name="Habgood R."/>
            <person name="Hainaut M."/>
            <person name="Harispe M.L."/>
            <person name="Henrissat B."/>
            <person name="Hilden K.S."/>
            <person name="Hope R."/>
            <person name="Hossain A."/>
            <person name="Karabika E."/>
            <person name="Karaffa L."/>
            <person name="Karanyi Z."/>
            <person name="Krasevec N."/>
            <person name="Kuo A."/>
            <person name="Kusch H."/>
            <person name="LaButti K."/>
            <person name="Lagendijk E.L."/>
            <person name="Lapidus A."/>
            <person name="Levasseur A."/>
            <person name="Lindquist E."/>
            <person name="Lipzen A."/>
            <person name="Logrieco A.F."/>
            <person name="MacCabe A."/>
            <person name="Maekelae M.R."/>
            <person name="Malavazi I."/>
            <person name="Melin P."/>
            <person name="Meyer V."/>
            <person name="Mielnichuk N."/>
            <person name="Miskei M."/>
            <person name="Molnar A.P."/>
            <person name="Mule G."/>
            <person name="Ngan C.Y."/>
            <person name="Orejas M."/>
            <person name="Orosz E."/>
            <person name="Ouedraogo J.P."/>
            <person name="Overkamp K.M."/>
            <person name="Park H.-S."/>
            <person name="Perrone G."/>
            <person name="Piumi F."/>
            <person name="Punt P.J."/>
            <person name="Ram A.F."/>
            <person name="Ramon A."/>
            <person name="Rauscher S."/>
            <person name="Record E."/>
            <person name="Riano-Pachon D.M."/>
            <person name="Robert V."/>
            <person name="Roehrig J."/>
            <person name="Ruller R."/>
            <person name="Salamov A."/>
            <person name="Salih N.S."/>
            <person name="Samson R.A."/>
            <person name="Sandor E."/>
            <person name="Sanguinetti M."/>
            <person name="Schuetze T."/>
            <person name="Sepcic K."/>
            <person name="Shelest E."/>
            <person name="Sherlock G."/>
            <person name="Sophianopoulou V."/>
            <person name="Squina F.M."/>
            <person name="Sun H."/>
            <person name="Susca A."/>
            <person name="Todd R.B."/>
            <person name="Tsang A."/>
            <person name="Unkles S.E."/>
            <person name="van de Wiele N."/>
            <person name="van Rossen-Uffink D."/>
            <person name="Oliveira J.V."/>
            <person name="Vesth T.C."/>
            <person name="Visser J."/>
            <person name="Yu J.-H."/>
            <person name="Zhou M."/>
            <person name="Andersen M.R."/>
            <person name="Archer D.B."/>
            <person name="Baker S.E."/>
            <person name="Benoit I."/>
            <person name="Brakhage A.A."/>
            <person name="Braus G.H."/>
            <person name="Fischer R."/>
            <person name="Frisvad J.C."/>
            <person name="Goldman G.H."/>
            <person name="Houbraken J."/>
            <person name="Oakley B."/>
            <person name="Pocsi I."/>
            <person name="Scazzocchio C."/>
            <person name="Seiboth B."/>
            <person name="vanKuyk P.A."/>
            <person name="Wortman J."/>
            <person name="Dyer P.S."/>
            <person name="Grigoriev I.V."/>
        </authorList>
    </citation>
    <scope>NUCLEOTIDE SEQUENCE [LARGE SCALE GENOMIC DNA]</scope>
    <source>
        <strain evidence="6">ITEM 5010</strain>
    </source>
</reference>
<protein>
    <recommendedName>
        <fullName evidence="4">O-methyltransferase C-terminal domain-containing protein</fullName>
    </recommendedName>
</protein>
<dbReference type="OrthoDB" id="1606438at2759"/>
<evidence type="ECO:0000256" key="1">
    <source>
        <dbReference type="ARBA" id="ARBA00022603"/>
    </source>
</evidence>
<dbReference type="PANTHER" id="PTHR43712">
    <property type="entry name" value="PUTATIVE (AFU_ORTHOLOGUE AFUA_4G14580)-RELATED"/>
    <property type="match status" value="1"/>
</dbReference>
<proteinExistence type="predicted"/>
<sequence>MDTTRILELASRIQQRTADIDEYLRRNGLPTPSFDEDGPGDLGLSGDAVTAREDVLGATLELHNLLLGPSLCLRPVYNAMPLQAIYRYDIARHVPIHGEIAFGELAAKCGLDEINLRRTLRFAMVYHHVFQEPRKGYVAHTVASRKLVDDPNTRAGVGYMFDEVWQGFAHTLPALHQHQSDEPGKTGWSHYHNTDMPPWQYYATHPDMARRFAGAMSSFANGHGNLPAHLVQGYPWDKVGSGTVVDVGGSKGNVSTLLAQHYHNLKFIVQDLPNMIQGVAETLPADVRDRIEFQAHDFFTTQPVQADVYLFRNIFHNWSDSHSIRILQALVPALRPGTRIVVNDYLLPEPGTMSLVKERAVRDMDLIMLTLFNAREREEADWIELFRQADPRFADVRIWTPDGAAMAIIEAVWKA</sequence>
<dbReference type="InterPro" id="IPR029063">
    <property type="entry name" value="SAM-dependent_MTases_sf"/>
</dbReference>
<dbReference type="InterPro" id="IPR001077">
    <property type="entry name" value="COMT_C"/>
</dbReference>
<name>A0A1R3RV00_ASPC5</name>
<dbReference type="GO" id="GO:0008171">
    <property type="term" value="F:O-methyltransferase activity"/>
    <property type="evidence" value="ECO:0007669"/>
    <property type="project" value="InterPro"/>
</dbReference>
<dbReference type="SUPFAM" id="SSF46785">
    <property type="entry name" value="Winged helix' DNA-binding domain"/>
    <property type="match status" value="1"/>
</dbReference>
<feature type="domain" description="O-methyltransferase C-terminal" evidence="4">
    <location>
        <begin position="195"/>
        <end position="389"/>
    </location>
</feature>
<dbReference type="InterPro" id="IPR016461">
    <property type="entry name" value="COMT-like"/>
</dbReference>
<keyword evidence="1" id="KW-0489">Methyltransferase</keyword>
<evidence type="ECO:0000259" key="4">
    <source>
        <dbReference type="Pfam" id="PF00891"/>
    </source>
</evidence>
<evidence type="ECO:0000313" key="6">
    <source>
        <dbReference type="Proteomes" id="UP000188318"/>
    </source>
</evidence>
<accession>A0A1R3RV00</accession>
<dbReference type="PANTHER" id="PTHR43712:SF12">
    <property type="entry name" value="STERIGMATOCYSTIN 8-O-METHYLTRANSFERASE"/>
    <property type="match status" value="1"/>
</dbReference>
<dbReference type="SUPFAM" id="SSF53335">
    <property type="entry name" value="S-adenosyl-L-methionine-dependent methyltransferases"/>
    <property type="match status" value="1"/>
</dbReference>
<keyword evidence="3" id="KW-0949">S-adenosyl-L-methionine</keyword>